<comment type="caution">
    <text evidence="1">The sequence shown here is derived from an EMBL/GenBank/DDBJ whole genome shotgun (WGS) entry which is preliminary data.</text>
</comment>
<sequence>MQANRCCQCSKPRPVIRKMKTIENTPVTNRPSKKNKEVHKRSYTPAKIALPKHSELDDGRIKSRFNCETRDFVMKTYTTKSAINYKNICLAVIQKYPKLTKKQDFELTSLSTSLSQCIKDKRNENKRALSLQAKRERYNDSVQLNGAATSHSDDSENETQTVAKHVRLVKRISGNNVNITSEQTQETNSTSTGTEELLPFVISDLLSETLNIQHLNNNFIKEEARELKINYVENELSPNTTQHEESSWVVDNEVVIETSVQREGTKEGTGIKEDGGGIENFSMILHNDKEQYYQSRKDVAKRIAGRAKYLKDSTGDGDEEEELICSIRYSTAERSIFSVASSLSIIATTTIVHRYQLLSINDNGQHKKQNTQQNTHDKIKELLGHDEL</sequence>
<evidence type="ECO:0000313" key="1">
    <source>
        <dbReference type="EMBL" id="CAF1569485.1"/>
    </source>
</evidence>
<dbReference type="Proteomes" id="UP000663829">
    <property type="component" value="Unassembled WGS sequence"/>
</dbReference>
<organism evidence="1 3">
    <name type="scientific">Didymodactylos carnosus</name>
    <dbReference type="NCBI Taxonomy" id="1234261"/>
    <lineage>
        <taxon>Eukaryota</taxon>
        <taxon>Metazoa</taxon>
        <taxon>Spiralia</taxon>
        <taxon>Gnathifera</taxon>
        <taxon>Rotifera</taxon>
        <taxon>Eurotatoria</taxon>
        <taxon>Bdelloidea</taxon>
        <taxon>Philodinida</taxon>
        <taxon>Philodinidae</taxon>
        <taxon>Didymodactylos</taxon>
    </lineage>
</organism>
<gene>
    <name evidence="1" type="ORF">GPM918_LOCUS40301</name>
    <name evidence="2" type="ORF">SRO942_LOCUS41232</name>
</gene>
<evidence type="ECO:0000313" key="3">
    <source>
        <dbReference type="Proteomes" id="UP000663829"/>
    </source>
</evidence>
<dbReference type="Proteomes" id="UP000681722">
    <property type="component" value="Unassembled WGS sequence"/>
</dbReference>
<dbReference type="EMBL" id="CAJNOQ010029574">
    <property type="protein sequence ID" value="CAF1569485.1"/>
    <property type="molecule type" value="Genomic_DNA"/>
</dbReference>
<reference evidence="1" key="1">
    <citation type="submission" date="2021-02" db="EMBL/GenBank/DDBJ databases">
        <authorList>
            <person name="Nowell W R."/>
        </authorList>
    </citation>
    <scope>NUCLEOTIDE SEQUENCE</scope>
</reference>
<protein>
    <submittedName>
        <fullName evidence="1">Uncharacterized protein</fullName>
    </submittedName>
</protein>
<accession>A0A815YDV1</accession>
<keyword evidence="3" id="KW-1185">Reference proteome</keyword>
<dbReference type="EMBL" id="CAJOBC010095393">
    <property type="protein sequence ID" value="CAF4432417.1"/>
    <property type="molecule type" value="Genomic_DNA"/>
</dbReference>
<name>A0A815YDV1_9BILA</name>
<dbReference type="AlphaFoldDB" id="A0A815YDV1"/>
<proteinExistence type="predicted"/>
<evidence type="ECO:0000313" key="2">
    <source>
        <dbReference type="EMBL" id="CAF4432417.1"/>
    </source>
</evidence>